<evidence type="ECO:0000313" key="2">
    <source>
        <dbReference type="Proteomes" id="UP001218218"/>
    </source>
</evidence>
<dbReference type="AlphaFoldDB" id="A0AAD7A2R0"/>
<accession>A0AAD7A2R0</accession>
<sequence>MELQMAHTSEQVFILNMHALHNAHLIHEILPRALTTPIPYFQESSTHLRHFVTSLRNEKVCEFDGKPRKFVISMDI</sequence>
<protein>
    <submittedName>
        <fullName evidence="1">Uncharacterized protein</fullName>
    </submittedName>
</protein>
<reference evidence="1" key="1">
    <citation type="submission" date="2023-03" db="EMBL/GenBank/DDBJ databases">
        <title>Massive genome expansion in bonnet fungi (Mycena s.s.) driven by repeated elements and novel gene families across ecological guilds.</title>
        <authorList>
            <consortium name="Lawrence Berkeley National Laboratory"/>
            <person name="Harder C.B."/>
            <person name="Miyauchi S."/>
            <person name="Viragh M."/>
            <person name="Kuo A."/>
            <person name="Thoen E."/>
            <person name="Andreopoulos B."/>
            <person name="Lu D."/>
            <person name="Skrede I."/>
            <person name="Drula E."/>
            <person name="Henrissat B."/>
            <person name="Morin E."/>
            <person name="Kohler A."/>
            <person name="Barry K."/>
            <person name="LaButti K."/>
            <person name="Morin E."/>
            <person name="Salamov A."/>
            <person name="Lipzen A."/>
            <person name="Mereny Z."/>
            <person name="Hegedus B."/>
            <person name="Baldrian P."/>
            <person name="Stursova M."/>
            <person name="Weitz H."/>
            <person name="Taylor A."/>
            <person name="Grigoriev I.V."/>
            <person name="Nagy L.G."/>
            <person name="Martin F."/>
            <person name="Kauserud H."/>
        </authorList>
    </citation>
    <scope>NUCLEOTIDE SEQUENCE</scope>
    <source>
        <strain evidence="1">CBHHK002</strain>
    </source>
</reference>
<gene>
    <name evidence="1" type="ORF">DFH08DRAFT_698714</name>
</gene>
<keyword evidence="2" id="KW-1185">Reference proteome</keyword>
<proteinExistence type="predicted"/>
<evidence type="ECO:0000313" key="1">
    <source>
        <dbReference type="EMBL" id="KAJ7347742.1"/>
    </source>
</evidence>
<dbReference type="Proteomes" id="UP001218218">
    <property type="component" value="Unassembled WGS sequence"/>
</dbReference>
<organism evidence="1 2">
    <name type="scientific">Mycena albidolilacea</name>
    <dbReference type="NCBI Taxonomy" id="1033008"/>
    <lineage>
        <taxon>Eukaryota</taxon>
        <taxon>Fungi</taxon>
        <taxon>Dikarya</taxon>
        <taxon>Basidiomycota</taxon>
        <taxon>Agaricomycotina</taxon>
        <taxon>Agaricomycetes</taxon>
        <taxon>Agaricomycetidae</taxon>
        <taxon>Agaricales</taxon>
        <taxon>Marasmiineae</taxon>
        <taxon>Mycenaceae</taxon>
        <taxon>Mycena</taxon>
    </lineage>
</organism>
<dbReference type="EMBL" id="JARIHO010000018">
    <property type="protein sequence ID" value="KAJ7347742.1"/>
    <property type="molecule type" value="Genomic_DNA"/>
</dbReference>
<name>A0AAD7A2R0_9AGAR</name>
<comment type="caution">
    <text evidence="1">The sequence shown here is derived from an EMBL/GenBank/DDBJ whole genome shotgun (WGS) entry which is preliminary data.</text>
</comment>